<dbReference type="EMBL" id="FQZV01000083">
    <property type="protein sequence ID" value="SHK16412.1"/>
    <property type="molecule type" value="Genomic_DNA"/>
</dbReference>
<dbReference type="STRING" id="1121919.SAMN02745975_03785"/>
<keyword evidence="3" id="KW-0732">Signal</keyword>
<dbReference type="RefSeq" id="WP_110942729.1">
    <property type="nucleotide sequence ID" value="NZ_FQZV01000083.1"/>
</dbReference>
<dbReference type="AlphaFoldDB" id="A0A1M6Q831"/>
<dbReference type="OrthoDB" id="2077732at2"/>
<keyword evidence="5" id="KW-1185">Reference proteome</keyword>
<sequence>MKKTLARAILLSMLFMHIFSFAFGVAANSSPMAQPEKPYEKVVAKKGSWYTDRLYYDGKSNLVIGYTGTYEKTVPASEMQMNLSEKTVLTGIYIPYGGQDPGVVELIIVDSKGNVFQGFNAVPSYMGGLKEETSSEVLLRFERNLLYAFLPEIDITLPKGDYTLYLEGLLPPVDAYLVKGYNANAYEKYLDGLNQLIALEESLSPQTEKAVHISEGDESLWELWQQFVSEEGENPFDGGWALKPPQRYAPMFELEYEMSLDTILLSMWNDGKGAQPGTITVLDVSGTAIAEFKAQGASIGTVANGIWTAEPKMMLPAGVYYIHMSSPEALAYDETGEPVFYVGLSAPVDPVTNFTGTYKVWLDMYKTSTLMGPVEGKERSFFLEDYELTVLDKGAFIELIGIYEGMTFSQNCQVIERSEQQVTAGFDFRADLTGLPYKAKIAAEALVTLTKQPAGRIDINMTGTGYYSRAATKDKGADENTYDLSLHGNRVKTDLPPFVMAAIGKAGGVGNIPGPDSPYEAAAGILFPPLVGVVVSVLTNMLRPKELPIKSKGKQKERSPWAILAEALANSDEPDDDPYSIGDNEASSGYSSSETDYITTDGDSGYDADKLSDSYEQDLPYDKPKAPDESATQSSTGQRTETPAACVPEEPESMVVTTSTGGAQTLIVKDPATGGWVNAETGNPFDLEKHARDFPQQVKDYEAYKARNLQLEATGKTAMQQELDRIAKAAEADIAAIQKEIDARRREQLEREQRWKEADMEMAHKLSGYGRIIGDTVRNIGDEFVETGKDIYTAGVYVGGKIAEGGTNVVKLIADPKRLVNELGELQKIKDKMINQAINELTQLGKDIYNSPEIISNTLKGSLLTSAQIAAGIVSNVKTTVTDPQKAWQWVKDNVGIQNFENSMDPNRKLIDRITQVGIGTFKLGTSLASAGKAATAIGSKLGVAGTGAASGTAAKSTLTTGKSLVPNPKGIAPKLPISTGNNFVASADPPNMKGITNTSKKIIQNKADDFGLQVHTRPVTENAAKYIDEGTAIPKAVDMKAKTLNKFDELLGGPKNSEGLVGYYRPKWPSESQLKGMSANEISELKKQFAKRTQEYTKLSNQMIDYEMQGKYVVKNGLVVDVKTGKYITGDVDIYDITNFDGTPVNEKVKKMFLESVMKEKGSNVLHEDLISWASDDKAFNLEAKIKMIKEAAQGEKGIVTFNPLNNPTKSYSSIDTKDIDAVLNHLSDRSSKLTADQQKLLISLVVRSSKPV</sequence>
<feature type="region of interest" description="Disordered" evidence="2">
    <location>
        <begin position="570"/>
        <end position="652"/>
    </location>
</feature>
<evidence type="ECO:0000256" key="2">
    <source>
        <dbReference type="SAM" id="MobiDB-lite"/>
    </source>
</evidence>
<accession>A0A1M6Q831</accession>
<evidence type="ECO:0000313" key="4">
    <source>
        <dbReference type="EMBL" id="SHK16412.1"/>
    </source>
</evidence>
<protein>
    <submittedName>
        <fullName evidence="4">Uncharacterized protein</fullName>
    </submittedName>
</protein>
<keyword evidence="1" id="KW-0175">Coiled coil</keyword>
<evidence type="ECO:0000313" key="5">
    <source>
        <dbReference type="Proteomes" id="UP000184536"/>
    </source>
</evidence>
<evidence type="ECO:0000256" key="1">
    <source>
        <dbReference type="SAM" id="Coils"/>
    </source>
</evidence>
<proteinExistence type="predicted"/>
<evidence type="ECO:0000256" key="3">
    <source>
        <dbReference type="SAM" id="SignalP"/>
    </source>
</evidence>
<gene>
    <name evidence="4" type="ORF">SAMN02745975_03785</name>
</gene>
<feature type="compositionally biased region" description="Polar residues" evidence="2">
    <location>
        <begin position="585"/>
        <end position="602"/>
    </location>
</feature>
<reference evidence="5" key="1">
    <citation type="submission" date="2016-11" db="EMBL/GenBank/DDBJ databases">
        <authorList>
            <person name="Varghese N."/>
            <person name="Submissions S."/>
        </authorList>
    </citation>
    <scope>NUCLEOTIDE SEQUENCE [LARGE SCALE GENOMIC DNA]</scope>
    <source>
        <strain evidence="5">DSM 17957</strain>
    </source>
</reference>
<name>A0A1M6Q831_9FIRM</name>
<dbReference type="Proteomes" id="UP000184536">
    <property type="component" value="Unassembled WGS sequence"/>
</dbReference>
<organism evidence="4 5">
    <name type="scientific">Geosporobacter subterraneus DSM 17957</name>
    <dbReference type="NCBI Taxonomy" id="1121919"/>
    <lineage>
        <taxon>Bacteria</taxon>
        <taxon>Bacillati</taxon>
        <taxon>Bacillota</taxon>
        <taxon>Clostridia</taxon>
        <taxon>Peptostreptococcales</taxon>
        <taxon>Thermotaleaceae</taxon>
        <taxon>Geosporobacter</taxon>
    </lineage>
</organism>
<feature type="coiled-coil region" evidence="1">
    <location>
        <begin position="720"/>
        <end position="747"/>
    </location>
</feature>
<feature type="compositionally biased region" description="Polar residues" evidence="2">
    <location>
        <begin position="630"/>
        <end position="641"/>
    </location>
</feature>
<feature type="signal peptide" evidence="3">
    <location>
        <begin position="1"/>
        <end position="22"/>
    </location>
</feature>
<feature type="chain" id="PRO_5013336893" evidence="3">
    <location>
        <begin position="23"/>
        <end position="1254"/>
    </location>
</feature>